<dbReference type="EC" id="3.5.1.88" evidence="2"/>
<dbReference type="NCBIfam" id="NF001159">
    <property type="entry name" value="PRK00150.1-3"/>
    <property type="match status" value="1"/>
</dbReference>
<dbReference type="AlphaFoldDB" id="A0A7G1G168"/>
<dbReference type="PIRSF" id="PIRSF004749">
    <property type="entry name" value="Pep_def"/>
    <property type="match status" value="1"/>
</dbReference>
<gene>
    <name evidence="2 3" type="primary">def</name>
    <name evidence="3" type="ORF">OSSY52_00110</name>
</gene>
<evidence type="ECO:0000256" key="1">
    <source>
        <dbReference type="ARBA" id="ARBA00010759"/>
    </source>
</evidence>
<feature type="binding site" evidence="2">
    <location>
        <position position="90"/>
    </location>
    <ligand>
        <name>Fe cation</name>
        <dbReference type="ChEBI" id="CHEBI:24875"/>
    </ligand>
</feature>
<sequence>MNLEIRIIGDPILRKKAKEVVIFDENFKTIITDFFEKMYKWDGVGLAAPQAGISLRFFVMDDGEENGKKAVINPEILGFLGEDIDFEEGCLSIPNVYAHVIRKEGIKVRYQDVEGNVVEEELHGYTARVFQHETDHLNGILFTDRLSVVQKAKLKKELLRLGKEGKKKAKELGEVKL</sequence>
<protein>
    <recommendedName>
        <fullName evidence="2">Peptide deformylase</fullName>
        <shortName evidence="2">PDF</shortName>
        <ecNumber evidence="2">3.5.1.88</ecNumber>
    </recommendedName>
    <alternativeName>
        <fullName evidence="2">Polypeptide deformylase</fullName>
    </alternativeName>
</protein>
<keyword evidence="2" id="KW-0479">Metal-binding</keyword>
<comment type="cofactor">
    <cofactor evidence="2">
        <name>Fe(2+)</name>
        <dbReference type="ChEBI" id="CHEBI:29033"/>
    </cofactor>
    <text evidence="2">Binds 1 Fe(2+) ion.</text>
</comment>
<dbReference type="Proteomes" id="UP000516361">
    <property type="component" value="Chromosome"/>
</dbReference>
<dbReference type="HAMAP" id="MF_00163">
    <property type="entry name" value="Pep_deformylase"/>
    <property type="match status" value="1"/>
</dbReference>
<dbReference type="GO" id="GO:0042586">
    <property type="term" value="F:peptide deformylase activity"/>
    <property type="evidence" value="ECO:0007669"/>
    <property type="project" value="UniProtKB-UniRule"/>
</dbReference>
<feature type="active site" evidence="2">
    <location>
        <position position="133"/>
    </location>
</feature>
<dbReference type="InParanoid" id="A0A7G1G168"/>
<dbReference type="SUPFAM" id="SSF56420">
    <property type="entry name" value="Peptide deformylase"/>
    <property type="match status" value="1"/>
</dbReference>
<dbReference type="PRINTS" id="PR01576">
    <property type="entry name" value="PDEFORMYLASE"/>
</dbReference>
<dbReference type="KEGG" id="ocy:OSSY52_00110"/>
<dbReference type="EMBL" id="AP018712">
    <property type="protein sequence ID" value="BBE29870.1"/>
    <property type="molecule type" value="Genomic_DNA"/>
</dbReference>
<keyword evidence="4" id="KW-1185">Reference proteome</keyword>
<comment type="function">
    <text evidence="2">Removes the formyl group from the N-terminal Met of newly synthesized proteins. Requires at least a dipeptide for an efficient rate of reaction. N-terminal L-methionine is a prerequisite for activity but the enzyme has broad specificity at other positions.</text>
</comment>
<proteinExistence type="inferred from homology"/>
<dbReference type="RefSeq" id="WP_190615020.1">
    <property type="nucleotide sequence ID" value="NZ_AP018712.1"/>
</dbReference>
<dbReference type="Pfam" id="PF01327">
    <property type="entry name" value="Pep_deformylase"/>
    <property type="match status" value="1"/>
</dbReference>
<dbReference type="PANTHER" id="PTHR10458:SF22">
    <property type="entry name" value="PEPTIDE DEFORMYLASE"/>
    <property type="match status" value="1"/>
</dbReference>
<evidence type="ECO:0000256" key="2">
    <source>
        <dbReference type="HAMAP-Rule" id="MF_00163"/>
    </source>
</evidence>
<keyword evidence="2" id="KW-0648">Protein biosynthesis</keyword>
<comment type="catalytic activity">
    <reaction evidence="2">
        <text>N-terminal N-formyl-L-methionyl-[peptide] + H2O = N-terminal L-methionyl-[peptide] + formate</text>
        <dbReference type="Rhea" id="RHEA:24420"/>
        <dbReference type="Rhea" id="RHEA-COMP:10639"/>
        <dbReference type="Rhea" id="RHEA-COMP:10640"/>
        <dbReference type="ChEBI" id="CHEBI:15377"/>
        <dbReference type="ChEBI" id="CHEBI:15740"/>
        <dbReference type="ChEBI" id="CHEBI:49298"/>
        <dbReference type="ChEBI" id="CHEBI:64731"/>
        <dbReference type="EC" id="3.5.1.88"/>
    </reaction>
</comment>
<dbReference type="FunCoup" id="A0A7G1G168">
    <property type="interactions" value="344"/>
</dbReference>
<feature type="binding site" evidence="2">
    <location>
        <position position="136"/>
    </location>
    <ligand>
        <name>Fe cation</name>
        <dbReference type="ChEBI" id="CHEBI:24875"/>
    </ligand>
</feature>
<dbReference type="PANTHER" id="PTHR10458">
    <property type="entry name" value="PEPTIDE DEFORMYLASE"/>
    <property type="match status" value="1"/>
</dbReference>
<keyword evidence="2" id="KW-0378">Hydrolase</keyword>
<dbReference type="InterPro" id="IPR023635">
    <property type="entry name" value="Peptide_deformylase"/>
</dbReference>
<comment type="similarity">
    <text evidence="1 2">Belongs to the polypeptide deformylase family.</text>
</comment>
<dbReference type="GO" id="GO:0046872">
    <property type="term" value="F:metal ion binding"/>
    <property type="evidence" value="ECO:0007669"/>
    <property type="project" value="UniProtKB-KW"/>
</dbReference>
<organism evidence="3 4">
    <name type="scientific">Tepiditoga spiralis</name>
    <dbReference type="NCBI Taxonomy" id="2108365"/>
    <lineage>
        <taxon>Bacteria</taxon>
        <taxon>Thermotogati</taxon>
        <taxon>Thermotogota</taxon>
        <taxon>Thermotogae</taxon>
        <taxon>Petrotogales</taxon>
        <taxon>Petrotogaceae</taxon>
        <taxon>Tepiditoga</taxon>
    </lineage>
</organism>
<name>A0A7G1G168_9BACT</name>
<dbReference type="GO" id="GO:0006412">
    <property type="term" value="P:translation"/>
    <property type="evidence" value="ECO:0007669"/>
    <property type="project" value="UniProtKB-UniRule"/>
</dbReference>
<reference evidence="3 4" key="1">
    <citation type="submission" date="2018-06" db="EMBL/GenBank/DDBJ databases">
        <title>Genome sequencing of Oceanotoga sp. sy52.</title>
        <authorList>
            <person name="Mori K."/>
        </authorList>
    </citation>
    <scope>NUCLEOTIDE SEQUENCE [LARGE SCALE GENOMIC DNA]</scope>
    <source>
        <strain evidence="4">sy52</strain>
    </source>
</reference>
<dbReference type="Gene3D" id="3.90.45.10">
    <property type="entry name" value="Peptide deformylase"/>
    <property type="match status" value="1"/>
</dbReference>
<dbReference type="NCBIfam" id="TIGR00079">
    <property type="entry name" value="pept_deformyl"/>
    <property type="match status" value="1"/>
</dbReference>
<dbReference type="CDD" id="cd00487">
    <property type="entry name" value="Pep_deformylase"/>
    <property type="match status" value="1"/>
</dbReference>
<feature type="binding site" evidence="2">
    <location>
        <position position="132"/>
    </location>
    <ligand>
        <name>Fe cation</name>
        <dbReference type="ChEBI" id="CHEBI:24875"/>
    </ligand>
</feature>
<keyword evidence="2" id="KW-0408">Iron</keyword>
<dbReference type="InterPro" id="IPR036821">
    <property type="entry name" value="Peptide_deformylase_sf"/>
</dbReference>
<evidence type="ECO:0000313" key="4">
    <source>
        <dbReference type="Proteomes" id="UP000516361"/>
    </source>
</evidence>
<evidence type="ECO:0000313" key="3">
    <source>
        <dbReference type="EMBL" id="BBE29870.1"/>
    </source>
</evidence>
<accession>A0A7G1G168</accession>